<dbReference type="Pfam" id="PF08148">
    <property type="entry name" value="DSHCT"/>
    <property type="match status" value="1"/>
</dbReference>
<sequence>MSRLLRPAARLAASTRAAVKAPAASSLVVPRATTPVFFGAQQTRRYAEGNGVKEYTVREALNEALAEELESNPKVFILGEEVAQYNGAYKVTKGLLDRFGDKRVIDTPITESGFCGLAIGAALSGLHPVCEFMTFNFAMQAIDQIVNSAGKTLYMSGGIQPCNITFRGPNGFAAGVAAQHSQDYSAWYGSVPGLKVVSPWSAEDAKGLLKAAIRDPNPVVVLENELMYGQSFPMSEAAQKDDFVIPFGKAKVERAGKDLTIVTLSRCVGQSLVAAENLKKKYGIEAEVINLRSVKPLDVEAIVNSVKKTHRLLSVESGYPAFGVGSEILALTMEYAFDYLDAPAQRVTGAEVPTPYAQKLEEMSFPTEQLIEDYAAKLLRVSAPYLFAAGGASSSLDLILTSQTSPVTTASFSNTTPRPQTGRVVAMSGIDALLLSQDERGPDTAAPAAQRPPQDSEHLKRRLEDLFLSPSAEFSTEWLNRLQQRWDFEADYSSLFKIAPPQTRTVTRFLRHGLEGRVTGYKNVTVPMNSATAKNSTSLLRKPANRADFVRGAAGFFPFAPGGLEGIEATAALEDQLQGGTTEDGSRVNKLDRVIQLGEGGLLQVAPGLDRGINFAKKASDDEAADAVKHILEEEPEDARTTEPEEDASPANGEDDADGDEDGDDIDDILPVEFPSLEPHGVLAASSARKAGREWAHMVDIRHGMPNFRELVPDMAREWPFELDTFQKEAVYHLENGDSVFVAAHTSAGKTVVAEYAIALAAKHMTKAIYTSPIKALSNQKFRDFRQDFDEVGILTGDVQINPEASCLIMTTEILRSMLYRGADLIRDVEFVIFDEVHYVNDFERGVVWEEVIIMLPEHVSLILLSATVPNTHEFASWVGRTKQKDIYVISTSKRPVPLEHYLWAGKEMHKIVDSDKKFIEKGWKDAHAAGQGKDKQRPADSTIATRGGNPRGGQRGGPQRGGQQQRGGRGGGPQRGGQQRGRGGPPRASHAPGHMGRGGRPGGMSSAAQDKNLWVHLVQFLRKNTLLPACIFVFSKKRCEENADALSNQDFCTASEKSHIHMIIEKSIARLKPEDRVLPQIIRLRELLGRGIAVHHGGLLPIVKELVEILFAQTLVKVLFATETFAMGLNLPTRTVVFSGYRKHDGHSFRNLLPGEYTQMAGRAGRRGLDTVGSVIIVPPGGSDDVPPVAELRNMIQGEPSKLRSQFRLTYNMILNLLRVEALKIEEMIKRSFSEHATQQLLPEHEKDVKLAQADLAKVKRESCSVCDTAMDECHQAAQDYKQLTLELYKGLLRITIGRRMFTSQRLIVFNWDGIRTVGILVAEGPSPRGSLDEPILQVCAMKPLRDRRDATDQLPFIPGFRKYMHKLPQGRRRTQVKTLHVPLSDVECVTRWILKGTIPEIFKHGSAGMQAMERLQEICSSWDDRWDEVDMSKIKSLQLQEIVEKRTQLVKSIHNSPATKCPAFLKHFAMCHDEWLIKEHIQQLKQSLSDQNLQLLPDYEQRVQVLKELDFIDDATRIQLKGKVACEVHSGDELVLTELILDNVLAEFEPAEIAALLSAFVFQEKTLVEPTLTGNLTRGRDTIVAISEKVNDVQTRLQVIQSSEDSNDFVSRPRFGLMEVVYEWARGMSFKNITALTDVLEGTIVRTITRLDETCREVKNAARIVGDPELYQKMQQAQEMIKRDITAVASLYM</sequence>
<evidence type="ECO:0000256" key="14">
    <source>
        <dbReference type="ARBA" id="ARBA00022958"/>
    </source>
</evidence>
<keyword evidence="15" id="KW-0560">Oxidoreductase</keyword>
<evidence type="ECO:0000256" key="16">
    <source>
        <dbReference type="ARBA" id="ARBA00023052"/>
    </source>
</evidence>
<keyword evidence="18" id="KW-0670">Pyruvate</keyword>
<evidence type="ECO:0000256" key="1">
    <source>
        <dbReference type="ARBA" id="ARBA00001964"/>
    </source>
</evidence>
<dbReference type="PROSITE" id="PS51194">
    <property type="entry name" value="HELICASE_CTER"/>
    <property type="match status" value="1"/>
</dbReference>
<dbReference type="PROSITE" id="PS51192">
    <property type="entry name" value="HELICASE_ATP_BIND_1"/>
    <property type="match status" value="1"/>
</dbReference>
<gene>
    <name evidence="22" type="primary">SKI2</name>
    <name evidence="22" type="ORF">O9K51_05837</name>
</gene>
<dbReference type="InterPro" id="IPR025696">
    <property type="entry name" value="Beta-barrel_MTR4"/>
</dbReference>
<feature type="region of interest" description="Disordered" evidence="19">
    <location>
        <begin position="926"/>
        <end position="1008"/>
    </location>
</feature>
<dbReference type="SMART" id="SM01142">
    <property type="entry name" value="DSHCT"/>
    <property type="match status" value="1"/>
</dbReference>
<dbReference type="EMBL" id="JAQHRD010000004">
    <property type="protein sequence ID" value="KAJ6442282.1"/>
    <property type="molecule type" value="Genomic_DNA"/>
</dbReference>
<evidence type="ECO:0000256" key="9">
    <source>
        <dbReference type="ARBA" id="ARBA00022801"/>
    </source>
</evidence>
<dbReference type="GO" id="GO:0005739">
    <property type="term" value="C:mitochondrion"/>
    <property type="evidence" value="ECO:0007669"/>
    <property type="project" value="UniProtKB-SubCell"/>
</dbReference>
<dbReference type="Gene3D" id="3.40.50.920">
    <property type="match status" value="1"/>
</dbReference>
<dbReference type="SMART" id="SM00861">
    <property type="entry name" value="Transket_pyr"/>
    <property type="match status" value="1"/>
</dbReference>
<evidence type="ECO:0000256" key="3">
    <source>
        <dbReference type="ARBA" id="ARBA00004496"/>
    </source>
</evidence>
<dbReference type="Pfam" id="PF21408">
    <property type="entry name" value="MTR4-like_stalk"/>
    <property type="match status" value="1"/>
</dbReference>
<evidence type="ECO:0000256" key="2">
    <source>
        <dbReference type="ARBA" id="ARBA00004173"/>
    </source>
</evidence>
<dbReference type="GO" id="GO:0055087">
    <property type="term" value="C:Ski complex"/>
    <property type="evidence" value="ECO:0007669"/>
    <property type="project" value="TreeGrafter"/>
</dbReference>
<comment type="similarity">
    <text evidence="4">Belongs to the helicase family. SKI2 subfamily.</text>
</comment>
<keyword evidence="12" id="KW-0694">RNA-binding</keyword>
<dbReference type="CDD" id="cd07036">
    <property type="entry name" value="TPP_PYR_E1-PDHc-beta_like"/>
    <property type="match status" value="1"/>
</dbReference>
<feature type="compositionally biased region" description="Basic and acidic residues" evidence="19">
    <location>
        <begin position="926"/>
        <end position="939"/>
    </location>
</feature>
<dbReference type="GO" id="GO:0046872">
    <property type="term" value="F:metal ion binding"/>
    <property type="evidence" value="ECO:0007669"/>
    <property type="project" value="UniProtKB-KW"/>
</dbReference>
<dbReference type="Pfam" id="PF02779">
    <property type="entry name" value="Transket_pyr"/>
    <property type="match status" value="1"/>
</dbReference>
<evidence type="ECO:0000256" key="15">
    <source>
        <dbReference type="ARBA" id="ARBA00023002"/>
    </source>
</evidence>
<dbReference type="PANTHER" id="PTHR12131">
    <property type="entry name" value="ATP-DEPENDENT RNA AND DNA HELICASE"/>
    <property type="match status" value="1"/>
</dbReference>
<dbReference type="InterPro" id="IPR014001">
    <property type="entry name" value="Helicase_ATP-bd"/>
</dbReference>
<dbReference type="InterPro" id="IPR009014">
    <property type="entry name" value="Transketo_C/PFOR_II"/>
</dbReference>
<evidence type="ECO:0000313" key="23">
    <source>
        <dbReference type="Proteomes" id="UP001163105"/>
    </source>
</evidence>
<dbReference type="FunFam" id="3.40.50.970:FF:000006">
    <property type="entry name" value="Pyruvate dehydrogenase E1 component subunit beta"/>
    <property type="match status" value="1"/>
</dbReference>
<dbReference type="InterPro" id="IPR033248">
    <property type="entry name" value="Transketolase_C"/>
</dbReference>
<evidence type="ECO:0000256" key="7">
    <source>
        <dbReference type="ARBA" id="ARBA00022723"/>
    </source>
</evidence>
<feature type="compositionally biased region" description="Basic and acidic residues" evidence="19">
    <location>
        <begin position="633"/>
        <end position="643"/>
    </location>
</feature>
<dbReference type="Pfam" id="PF02780">
    <property type="entry name" value="Transketolase_C"/>
    <property type="match status" value="1"/>
</dbReference>
<evidence type="ECO:0000256" key="12">
    <source>
        <dbReference type="ARBA" id="ARBA00022884"/>
    </source>
</evidence>
<dbReference type="Proteomes" id="UP001163105">
    <property type="component" value="Unassembled WGS sequence"/>
</dbReference>
<comment type="cofactor">
    <cofactor evidence="1">
        <name>thiamine diphosphate</name>
        <dbReference type="ChEBI" id="CHEBI:58937"/>
    </cofactor>
</comment>
<evidence type="ECO:0000259" key="20">
    <source>
        <dbReference type="PROSITE" id="PS51192"/>
    </source>
</evidence>
<dbReference type="InterPro" id="IPR040801">
    <property type="entry name" value="Ski2_N"/>
</dbReference>
<protein>
    <recommendedName>
        <fullName evidence="5">pyruvate dehydrogenase (acetyl-transferring)</fullName>
        <ecNumber evidence="5">1.2.4.1</ecNumber>
    </recommendedName>
</protein>
<dbReference type="EC" id="1.2.4.1" evidence="5"/>
<dbReference type="InterPro" id="IPR027417">
    <property type="entry name" value="P-loop_NTPase"/>
</dbReference>
<dbReference type="FunFam" id="3.40.50.300:FF:000987">
    <property type="entry name" value="DEAD/DEAH box RNA helicase"/>
    <property type="match status" value="1"/>
</dbReference>
<dbReference type="InterPro" id="IPR050699">
    <property type="entry name" value="RNA-DNA_Helicase"/>
</dbReference>
<evidence type="ECO:0000313" key="22">
    <source>
        <dbReference type="EMBL" id="KAJ6442282.1"/>
    </source>
</evidence>
<evidence type="ECO:0000256" key="19">
    <source>
        <dbReference type="SAM" id="MobiDB-lite"/>
    </source>
</evidence>
<keyword evidence="13" id="KW-0809">Transit peptide</keyword>
<comment type="subcellular location">
    <subcellularLocation>
        <location evidence="3">Cytoplasm</location>
    </subcellularLocation>
    <subcellularLocation>
        <location evidence="2">Mitochondrion</location>
    </subcellularLocation>
</comment>
<feature type="compositionally biased region" description="Low complexity" evidence="19">
    <location>
        <begin position="986"/>
        <end position="995"/>
    </location>
</feature>
<keyword evidence="17" id="KW-0496">Mitochondrion</keyword>
<dbReference type="Gene3D" id="1.10.3380.30">
    <property type="match status" value="1"/>
</dbReference>
<dbReference type="NCBIfam" id="NF008854">
    <property type="entry name" value="PRK11892.1"/>
    <property type="match status" value="1"/>
</dbReference>
<feature type="compositionally biased region" description="Gly residues" evidence="19">
    <location>
        <begin position="950"/>
        <end position="985"/>
    </location>
</feature>
<dbReference type="GO" id="GO:0070478">
    <property type="term" value="P:nuclear-transcribed mRNA catabolic process, 3'-5' exonucleolytic nonsense-mediated decay"/>
    <property type="evidence" value="ECO:0007669"/>
    <property type="project" value="TreeGrafter"/>
</dbReference>
<accession>A0AB34FT30</accession>
<proteinExistence type="inferred from homology"/>
<dbReference type="Pfam" id="PF00270">
    <property type="entry name" value="DEAD"/>
    <property type="match status" value="1"/>
</dbReference>
<dbReference type="InterPro" id="IPR001650">
    <property type="entry name" value="Helicase_C-like"/>
</dbReference>
<evidence type="ECO:0000256" key="10">
    <source>
        <dbReference type="ARBA" id="ARBA00022806"/>
    </source>
</evidence>
<dbReference type="Pfam" id="PF17911">
    <property type="entry name" value="Ski2_N"/>
    <property type="match status" value="1"/>
</dbReference>
<keyword evidence="16" id="KW-0786">Thiamine pyrophosphate</keyword>
<dbReference type="InterPro" id="IPR012961">
    <property type="entry name" value="Ski2/MTR4_C"/>
</dbReference>
<dbReference type="InterPro" id="IPR005475">
    <property type="entry name" value="Transketolase-like_Pyr-bd"/>
</dbReference>
<feature type="compositionally biased region" description="Acidic residues" evidence="19">
    <location>
        <begin position="644"/>
        <end position="670"/>
    </location>
</feature>
<evidence type="ECO:0000256" key="8">
    <source>
        <dbReference type="ARBA" id="ARBA00022741"/>
    </source>
</evidence>
<evidence type="ECO:0000256" key="4">
    <source>
        <dbReference type="ARBA" id="ARBA00010140"/>
    </source>
</evidence>
<keyword evidence="10" id="KW-0347">Helicase</keyword>
<dbReference type="GO" id="GO:0004386">
    <property type="term" value="F:helicase activity"/>
    <property type="evidence" value="ECO:0007669"/>
    <property type="project" value="UniProtKB-KW"/>
</dbReference>
<keyword evidence="6" id="KW-0963">Cytoplasm</keyword>
<dbReference type="InterPro" id="IPR048392">
    <property type="entry name" value="MTR4-like_stalk"/>
</dbReference>
<keyword evidence="8" id="KW-0547">Nucleotide-binding</keyword>
<feature type="region of interest" description="Disordered" evidence="19">
    <location>
        <begin position="633"/>
        <end position="671"/>
    </location>
</feature>
<dbReference type="PANTHER" id="PTHR12131:SF1">
    <property type="entry name" value="ATP-DEPENDENT RNA HELICASE SUPV3L1, MITOCHONDRIAL-RELATED"/>
    <property type="match status" value="1"/>
</dbReference>
<dbReference type="SUPFAM" id="SSF52922">
    <property type="entry name" value="TK C-terminal domain-like"/>
    <property type="match status" value="1"/>
</dbReference>
<dbReference type="SUPFAM" id="SSF52518">
    <property type="entry name" value="Thiamin diphosphate-binding fold (THDP-binding)"/>
    <property type="match status" value="1"/>
</dbReference>
<keyword evidence="23" id="KW-1185">Reference proteome</keyword>
<dbReference type="GO" id="GO:0005524">
    <property type="term" value="F:ATP binding"/>
    <property type="evidence" value="ECO:0007669"/>
    <property type="project" value="UniProtKB-KW"/>
</dbReference>
<dbReference type="SUPFAM" id="SSF52540">
    <property type="entry name" value="P-loop containing nucleoside triphosphate hydrolases"/>
    <property type="match status" value="1"/>
</dbReference>
<evidence type="ECO:0000256" key="13">
    <source>
        <dbReference type="ARBA" id="ARBA00022946"/>
    </source>
</evidence>
<dbReference type="InterPro" id="IPR029061">
    <property type="entry name" value="THDP-binding"/>
</dbReference>
<keyword evidence="7" id="KW-0479">Metal-binding</keyword>
<keyword evidence="9" id="KW-0378">Hydrolase</keyword>
<evidence type="ECO:0000256" key="11">
    <source>
        <dbReference type="ARBA" id="ARBA00022840"/>
    </source>
</evidence>
<dbReference type="GO" id="GO:0004739">
    <property type="term" value="F:pyruvate dehydrogenase (acetyl-transferring) activity"/>
    <property type="evidence" value="ECO:0007669"/>
    <property type="project" value="UniProtKB-EC"/>
</dbReference>
<evidence type="ECO:0000256" key="17">
    <source>
        <dbReference type="ARBA" id="ARBA00023128"/>
    </source>
</evidence>
<dbReference type="Pfam" id="PF00271">
    <property type="entry name" value="Helicase_C"/>
    <property type="match status" value="1"/>
</dbReference>
<feature type="domain" description="Helicase ATP-binding" evidence="20">
    <location>
        <begin position="731"/>
        <end position="887"/>
    </location>
</feature>
<feature type="domain" description="Helicase C-terminal" evidence="21">
    <location>
        <begin position="1017"/>
        <end position="1219"/>
    </location>
</feature>
<dbReference type="Gene3D" id="3.40.50.970">
    <property type="match status" value="1"/>
</dbReference>
<dbReference type="FunFam" id="1.10.3380.30:FF:000001">
    <property type="entry name" value="Ski2 ATP-dependent RNA helicase"/>
    <property type="match status" value="1"/>
</dbReference>
<dbReference type="InterPro" id="IPR011545">
    <property type="entry name" value="DEAD/DEAH_box_helicase_dom"/>
</dbReference>
<evidence type="ECO:0000256" key="5">
    <source>
        <dbReference type="ARBA" id="ARBA00012281"/>
    </source>
</evidence>
<dbReference type="GO" id="GO:0006086">
    <property type="term" value="P:pyruvate decarboxylation to acetyl-CoA"/>
    <property type="evidence" value="ECO:0007669"/>
    <property type="project" value="UniProtKB-ARBA"/>
</dbReference>
<keyword evidence="11" id="KW-0067">ATP-binding</keyword>
<dbReference type="Gene3D" id="1.20.1500.20">
    <property type="match status" value="1"/>
</dbReference>
<dbReference type="SMART" id="SM00490">
    <property type="entry name" value="HELICc"/>
    <property type="match status" value="1"/>
</dbReference>
<evidence type="ECO:0000256" key="18">
    <source>
        <dbReference type="ARBA" id="ARBA00023317"/>
    </source>
</evidence>
<evidence type="ECO:0000259" key="21">
    <source>
        <dbReference type="PROSITE" id="PS51194"/>
    </source>
</evidence>
<dbReference type="SMART" id="SM00487">
    <property type="entry name" value="DEXDc"/>
    <property type="match status" value="1"/>
</dbReference>
<dbReference type="Gene3D" id="3.40.50.300">
    <property type="entry name" value="P-loop containing nucleotide triphosphate hydrolases"/>
    <property type="match status" value="2"/>
</dbReference>
<dbReference type="Pfam" id="PF13234">
    <property type="entry name" value="MTR4_beta-barrel"/>
    <property type="match status" value="1"/>
</dbReference>
<evidence type="ECO:0000256" key="6">
    <source>
        <dbReference type="ARBA" id="ARBA00022490"/>
    </source>
</evidence>
<dbReference type="FunFam" id="3.40.50.920:FF:000001">
    <property type="entry name" value="Pyruvate dehydrogenase E1 beta subunit"/>
    <property type="match status" value="1"/>
</dbReference>
<dbReference type="CDD" id="cd18795">
    <property type="entry name" value="SF2_C_Ski2"/>
    <property type="match status" value="1"/>
</dbReference>
<comment type="caution">
    <text evidence="22">The sequence shown here is derived from an EMBL/GenBank/DDBJ whole genome shotgun (WGS) entry which is preliminary data.</text>
</comment>
<organism evidence="22 23">
    <name type="scientific">Purpureocillium lavendulum</name>
    <dbReference type="NCBI Taxonomy" id="1247861"/>
    <lineage>
        <taxon>Eukaryota</taxon>
        <taxon>Fungi</taxon>
        <taxon>Dikarya</taxon>
        <taxon>Ascomycota</taxon>
        <taxon>Pezizomycotina</taxon>
        <taxon>Sordariomycetes</taxon>
        <taxon>Hypocreomycetidae</taxon>
        <taxon>Hypocreales</taxon>
        <taxon>Ophiocordycipitaceae</taxon>
        <taxon>Purpureocillium</taxon>
    </lineage>
</organism>
<keyword evidence="14" id="KW-0630">Potassium</keyword>
<dbReference type="FunFam" id="3.40.50.300:FF:000354">
    <property type="entry name" value="ATP-dependent RNA helicase SKI2"/>
    <property type="match status" value="1"/>
</dbReference>
<reference evidence="22" key="1">
    <citation type="submission" date="2023-01" db="EMBL/GenBank/DDBJ databases">
        <title>The growth and conidiation of Purpureocillium lavendulum are regulated by nitrogen source and histone H3K14 acetylation.</title>
        <authorList>
            <person name="Tang P."/>
            <person name="Han J."/>
            <person name="Zhang C."/>
            <person name="Tang P."/>
            <person name="Qi F."/>
            <person name="Zhang K."/>
            <person name="Liang L."/>
        </authorList>
    </citation>
    <scope>NUCLEOTIDE SEQUENCE</scope>
    <source>
        <strain evidence="22">YMF1.00683</strain>
    </source>
</reference>
<dbReference type="GO" id="GO:0003723">
    <property type="term" value="F:RNA binding"/>
    <property type="evidence" value="ECO:0007669"/>
    <property type="project" value="UniProtKB-KW"/>
</dbReference>
<dbReference type="NCBIfam" id="NF006667">
    <property type="entry name" value="PRK09212.1"/>
    <property type="match status" value="1"/>
</dbReference>
<dbReference type="GO" id="GO:0016787">
    <property type="term" value="F:hydrolase activity"/>
    <property type="evidence" value="ECO:0007669"/>
    <property type="project" value="UniProtKB-KW"/>
</dbReference>
<name>A0AB34FT30_9HYPO</name>